<reference evidence="1 2" key="1">
    <citation type="journal article" date="2022" name="Nat. Plants">
        <title>Genomes of leafy and leafless Platanthera orchids illuminate the evolution of mycoheterotrophy.</title>
        <authorList>
            <person name="Li M.H."/>
            <person name="Liu K.W."/>
            <person name="Li Z."/>
            <person name="Lu H.C."/>
            <person name="Ye Q.L."/>
            <person name="Zhang D."/>
            <person name="Wang J.Y."/>
            <person name="Li Y.F."/>
            <person name="Zhong Z.M."/>
            <person name="Liu X."/>
            <person name="Yu X."/>
            <person name="Liu D.K."/>
            <person name="Tu X.D."/>
            <person name="Liu B."/>
            <person name="Hao Y."/>
            <person name="Liao X.Y."/>
            <person name="Jiang Y.T."/>
            <person name="Sun W.H."/>
            <person name="Chen J."/>
            <person name="Chen Y.Q."/>
            <person name="Ai Y."/>
            <person name="Zhai J.W."/>
            <person name="Wu S.S."/>
            <person name="Zhou Z."/>
            <person name="Hsiao Y.Y."/>
            <person name="Wu W.L."/>
            <person name="Chen Y.Y."/>
            <person name="Lin Y.F."/>
            <person name="Hsu J.L."/>
            <person name="Li C.Y."/>
            <person name="Wang Z.W."/>
            <person name="Zhao X."/>
            <person name="Zhong W.Y."/>
            <person name="Ma X.K."/>
            <person name="Ma L."/>
            <person name="Huang J."/>
            <person name="Chen G.Z."/>
            <person name="Huang M.Z."/>
            <person name="Huang L."/>
            <person name="Peng D.H."/>
            <person name="Luo Y.B."/>
            <person name="Zou S.Q."/>
            <person name="Chen S.P."/>
            <person name="Lan S."/>
            <person name="Tsai W.C."/>
            <person name="Van de Peer Y."/>
            <person name="Liu Z.J."/>
        </authorList>
    </citation>
    <scope>NUCLEOTIDE SEQUENCE [LARGE SCALE GENOMIC DNA]</scope>
    <source>
        <strain evidence="1">Lor287</strain>
    </source>
</reference>
<organism evidence="1 2">
    <name type="scientific">Platanthera zijinensis</name>
    <dbReference type="NCBI Taxonomy" id="2320716"/>
    <lineage>
        <taxon>Eukaryota</taxon>
        <taxon>Viridiplantae</taxon>
        <taxon>Streptophyta</taxon>
        <taxon>Embryophyta</taxon>
        <taxon>Tracheophyta</taxon>
        <taxon>Spermatophyta</taxon>
        <taxon>Magnoliopsida</taxon>
        <taxon>Liliopsida</taxon>
        <taxon>Asparagales</taxon>
        <taxon>Orchidaceae</taxon>
        <taxon>Orchidoideae</taxon>
        <taxon>Orchideae</taxon>
        <taxon>Orchidinae</taxon>
        <taxon>Platanthera</taxon>
    </lineage>
</organism>
<name>A0AAP0BCG6_9ASPA</name>
<gene>
    <name evidence="1" type="ORF">KSP39_PZI012960</name>
</gene>
<dbReference type="EMBL" id="JBBWWQ010000011">
    <property type="protein sequence ID" value="KAK8935210.1"/>
    <property type="molecule type" value="Genomic_DNA"/>
</dbReference>
<sequence>MGSPKYFLGIEISRKPDSLVLSQRKYSLDLLREAGLTDAKSARYPMATGEDKTWTNDSPLISDVTRYRRLVGKLIYLMVTRPDIVYAVGKVSQFMQVPRECHLHSALKILEYVKTTPGKGLLFQKHGHLRVEAIVVKARA</sequence>
<comment type="caution">
    <text evidence="1">The sequence shown here is derived from an EMBL/GenBank/DDBJ whole genome shotgun (WGS) entry which is preliminary data.</text>
</comment>
<dbReference type="AlphaFoldDB" id="A0AAP0BCG6"/>
<evidence type="ECO:0000313" key="2">
    <source>
        <dbReference type="Proteomes" id="UP001418222"/>
    </source>
</evidence>
<proteinExistence type="predicted"/>
<evidence type="ECO:0008006" key="3">
    <source>
        <dbReference type="Google" id="ProtNLM"/>
    </source>
</evidence>
<evidence type="ECO:0000313" key="1">
    <source>
        <dbReference type="EMBL" id="KAK8935210.1"/>
    </source>
</evidence>
<protein>
    <recommendedName>
        <fullName evidence="3">Mitochondrial protein</fullName>
    </recommendedName>
</protein>
<accession>A0AAP0BCG6</accession>
<dbReference type="Proteomes" id="UP001418222">
    <property type="component" value="Unassembled WGS sequence"/>
</dbReference>
<dbReference type="PANTHER" id="PTHR11439">
    <property type="entry name" value="GAG-POL-RELATED RETROTRANSPOSON"/>
    <property type="match status" value="1"/>
</dbReference>
<keyword evidence="2" id="KW-1185">Reference proteome</keyword>
<dbReference type="PANTHER" id="PTHR11439:SF463">
    <property type="entry name" value="REVERSE TRANSCRIPTASE TY1_COPIA-TYPE DOMAIN-CONTAINING PROTEIN"/>
    <property type="match status" value="1"/>
</dbReference>